<sequence>MVWDDAPSHVCRGGDSRALAFCCPPVKPCPVLHALEDVNLSPQSYMDIKDEFSKKTRLGEGPRTCFGSLVWCCKPSKPCPLRDMVLKSIDMSIDEYLDLKKELSERLVGTTKDNSEENINALTNNFSITKNEAIKILHDCDNDLRMAVKLLRMKTLENSE</sequence>
<dbReference type="RefSeq" id="WP_067260074.1">
    <property type="nucleotide sequence ID" value="NZ_LWMW01000117.1"/>
</dbReference>
<proteinExistence type="predicted"/>
<dbReference type="PATRIC" id="fig|47311.3.peg.1641"/>
<comment type="caution">
    <text evidence="1">The sequence shown here is derived from an EMBL/GenBank/DDBJ whole genome shotgun (WGS) entry which is preliminary data.</text>
</comment>
<organism evidence="1 2">
    <name type="scientific">Methanobrevibacter cuticularis</name>
    <dbReference type="NCBI Taxonomy" id="47311"/>
    <lineage>
        <taxon>Archaea</taxon>
        <taxon>Methanobacteriati</taxon>
        <taxon>Methanobacteriota</taxon>
        <taxon>Methanomada group</taxon>
        <taxon>Methanobacteria</taxon>
        <taxon>Methanobacteriales</taxon>
        <taxon>Methanobacteriaceae</taxon>
        <taxon>Methanobrevibacter</taxon>
    </lineage>
</organism>
<evidence type="ECO:0008006" key="3">
    <source>
        <dbReference type="Google" id="ProtNLM"/>
    </source>
</evidence>
<accession>A0A166DEF9</accession>
<reference evidence="1 2" key="1">
    <citation type="submission" date="2016-04" db="EMBL/GenBank/DDBJ databases">
        <title>Genome sequence of Methanobrevibacter cuticularis DSM 11139.</title>
        <authorList>
            <person name="Poehlein A."/>
            <person name="Seedorf H."/>
            <person name="Daniel R."/>
        </authorList>
    </citation>
    <scope>NUCLEOTIDE SEQUENCE [LARGE SCALE GENOMIC DNA]</scope>
    <source>
        <strain evidence="1 2">DSM 11139</strain>
    </source>
</reference>
<gene>
    <name evidence="1" type="ORF">MBCUT_15070</name>
</gene>
<dbReference type="OrthoDB" id="145053at2157"/>
<dbReference type="EMBL" id="LWMW01000117">
    <property type="protein sequence ID" value="KZX15510.1"/>
    <property type="molecule type" value="Genomic_DNA"/>
</dbReference>
<dbReference type="AlphaFoldDB" id="A0A166DEF9"/>
<evidence type="ECO:0000313" key="1">
    <source>
        <dbReference type="EMBL" id="KZX15510.1"/>
    </source>
</evidence>
<protein>
    <recommendedName>
        <fullName evidence="3">Methanogenesis marker domain 9</fullName>
    </recommendedName>
</protein>
<dbReference type="NCBIfam" id="TIGR03277">
    <property type="entry name" value="methan_mark_9"/>
    <property type="match status" value="1"/>
</dbReference>
<keyword evidence="2" id="KW-1185">Reference proteome</keyword>
<dbReference type="SUPFAM" id="SSF46934">
    <property type="entry name" value="UBA-like"/>
    <property type="match status" value="1"/>
</dbReference>
<dbReference type="Proteomes" id="UP000077275">
    <property type="component" value="Unassembled WGS sequence"/>
</dbReference>
<evidence type="ECO:0000313" key="2">
    <source>
        <dbReference type="Proteomes" id="UP000077275"/>
    </source>
</evidence>
<dbReference type="InterPro" id="IPR009060">
    <property type="entry name" value="UBA-like_sf"/>
</dbReference>
<name>A0A166DEF9_9EURY</name>
<dbReference type="InterPro" id="IPR017671">
    <property type="entry name" value="Methan_mark_9"/>
</dbReference>
<dbReference type="STRING" id="47311.MBCUT_15070"/>